<dbReference type="SMART" id="SM00504">
    <property type="entry name" value="Ubox"/>
    <property type="match status" value="1"/>
</dbReference>
<dbReference type="GO" id="GO:0006457">
    <property type="term" value="P:protein folding"/>
    <property type="evidence" value="ECO:0007669"/>
    <property type="project" value="InterPro"/>
</dbReference>
<feature type="compositionally biased region" description="Basic and acidic residues" evidence="17">
    <location>
        <begin position="506"/>
        <end position="530"/>
    </location>
</feature>
<evidence type="ECO:0000256" key="7">
    <source>
        <dbReference type="ARBA" id="ARBA00013194"/>
    </source>
</evidence>
<evidence type="ECO:0000256" key="11">
    <source>
        <dbReference type="ARBA" id="ARBA00023110"/>
    </source>
</evidence>
<dbReference type="InterPro" id="IPR044666">
    <property type="entry name" value="Cyclophilin_A-like"/>
</dbReference>
<keyword evidence="10" id="KW-0833">Ubl conjugation pathway</keyword>
<dbReference type="PANTHER" id="PTHR45625:SF1">
    <property type="entry name" value="RING-TYPE E3 UBIQUITIN-PROTEIN LIGASE PPIL2"/>
    <property type="match status" value="1"/>
</dbReference>
<dbReference type="GO" id="GO:0000209">
    <property type="term" value="P:protein polyubiquitination"/>
    <property type="evidence" value="ECO:0007669"/>
    <property type="project" value="TreeGrafter"/>
</dbReference>
<evidence type="ECO:0000256" key="12">
    <source>
        <dbReference type="ARBA" id="ARBA00023235"/>
    </source>
</evidence>
<evidence type="ECO:0000313" key="20">
    <source>
        <dbReference type="EMBL" id="KAK2627272.1"/>
    </source>
</evidence>
<evidence type="ECO:0000313" key="21">
    <source>
        <dbReference type="Proteomes" id="UP001285354"/>
    </source>
</evidence>
<comment type="catalytic activity">
    <reaction evidence="2">
        <text>[protein]-peptidylproline (omega=180) = [protein]-peptidylproline (omega=0)</text>
        <dbReference type="Rhea" id="RHEA:16237"/>
        <dbReference type="Rhea" id="RHEA-COMP:10747"/>
        <dbReference type="Rhea" id="RHEA-COMP:10748"/>
        <dbReference type="ChEBI" id="CHEBI:83833"/>
        <dbReference type="ChEBI" id="CHEBI:83834"/>
        <dbReference type="EC" id="5.2.1.8"/>
    </reaction>
</comment>
<dbReference type="PRINTS" id="PR00153">
    <property type="entry name" value="CSAPPISMRASE"/>
</dbReference>
<dbReference type="FunFam" id="3.30.40.10:FF:000079">
    <property type="entry name" value="Peptidyl-prolyl cis-trans isomerase 2"/>
    <property type="match status" value="1"/>
</dbReference>
<keyword evidence="11" id="KW-0697">Rotamase</keyword>
<keyword evidence="12" id="KW-0413">Isomerase</keyword>
<dbReference type="InterPro" id="IPR020892">
    <property type="entry name" value="Cyclophilin-type_PPIase_CS"/>
</dbReference>
<evidence type="ECO:0000256" key="9">
    <source>
        <dbReference type="ARBA" id="ARBA00022679"/>
    </source>
</evidence>
<dbReference type="InterPro" id="IPR013083">
    <property type="entry name" value="Znf_RING/FYVE/PHD"/>
</dbReference>
<feature type="region of interest" description="Disordered" evidence="17">
    <location>
        <begin position="506"/>
        <end position="533"/>
    </location>
</feature>
<evidence type="ECO:0000256" key="3">
    <source>
        <dbReference type="ARBA" id="ARBA00003697"/>
    </source>
</evidence>
<evidence type="ECO:0000256" key="17">
    <source>
        <dbReference type="SAM" id="MobiDB-lite"/>
    </source>
</evidence>
<dbReference type="GO" id="GO:0071013">
    <property type="term" value="C:catalytic step 2 spliceosome"/>
    <property type="evidence" value="ECO:0007669"/>
    <property type="project" value="TreeGrafter"/>
</dbReference>
<keyword evidence="21" id="KW-1185">Reference proteome</keyword>
<dbReference type="InterPro" id="IPR003613">
    <property type="entry name" value="Ubox_domain"/>
</dbReference>
<dbReference type="EC" id="5.2.1.8" evidence="7"/>
<evidence type="ECO:0000256" key="15">
    <source>
        <dbReference type="ARBA" id="ARBA00030942"/>
    </source>
</evidence>
<evidence type="ECO:0000256" key="5">
    <source>
        <dbReference type="ARBA" id="ARBA00007930"/>
    </source>
</evidence>
<dbReference type="GO" id="GO:0003755">
    <property type="term" value="F:peptidyl-prolyl cis-trans isomerase activity"/>
    <property type="evidence" value="ECO:0007669"/>
    <property type="project" value="UniProtKB-KW"/>
</dbReference>
<dbReference type="Gene3D" id="2.40.100.10">
    <property type="entry name" value="Cyclophilin-like"/>
    <property type="match status" value="1"/>
</dbReference>
<protein>
    <recommendedName>
        <fullName evidence="8">Peptidyl-prolyl cis-trans isomerase-like 2</fullName>
        <ecNumber evidence="6">2.3.2.27</ecNumber>
        <ecNumber evidence="7">5.2.1.8</ecNumber>
    </recommendedName>
    <alternativeName>
        <fullName evidence="14">Cyclophilin-60</fullName>
    </alternativeName>
    <alternativeName>
        <fullName evidence="15">Cyclophilin-like protein Cyp-60</fullName>
    </alternativeName>
    <alternativeName>
        <fullName evidence="16">RING-type E3 ubiquitin transferase isomerase-like 2</fullName>
    </alternativeName>
</protein>
<dbReference type="FunFam" id="2.40.100.10:FF:000014">
    <property type="entry name" value="Peptidyl-prolyl cis-trans isomerase cyp65"/>
    <property type="match status" value="1"/>
</dbReference>
<evidence type="ECO:0000256" key="6">
    <source>
        <dbReference type="ARBA" id="ARBA00012483"/>
    </source>
</evidence>
<evidence type="ECO:0000259" key="18">
    <source>
        <dbReference type="PROSITE" id="PS50072"/>
    </source>
</evidence>
<dbReference type="Gene3D" id="3.30.40.10">
    <property type="entry name" value="Zinc/RING finger domain, C3HC4 (zinc finger)"/>
    <property type="match status" value="1"/>
</dbReference>
<keyword evidence="13" id="KW-0539">Nucleus</keyword>
<evidence type="ECO:0000256" key="14">
    <source>
        <dbReference type="ARBA" id="ARBA00030661"/>
    </source>
</evidence>
<evidence type="ECO:0000256" key="8">
    <source>
        <dbReference type="ARBA" id="ARBA00020592"/>
    </source>
</evidence>
<dbReference type="CDD" id="cd16663">
    <property type="entry name" value="RING-Ubox_PPIL2"/>
    <property type="match status" value="1"/>
</dbReference>
<accession>A0AAD9WD80</accession>
<evidence type="ECO:0000256" key="4">
    <source>
        <dbReference type="ARBA" id="ARBA00004123"/>
    </source>
</evidence>
<evidence type="ECO:0000259" key="19">
    <source>
        <dbReference type="PROSITE" id="PS51698"/>
    </source>
</evidence>
<dbReference type="SUPFAM" id="SSF50891">
    <property type="entry name" value="Cyclophilin-like"/>
    <property type="match status" value="1"/>
</dbReference>
<evidence type="ECO:0000256" key="10">
    <source>
        <dbReference type="ARBA" id="ARBA00022786"/>
    </source>
</evidence>
<dbReference type="CDD" id="cd01923">
    <property type="entry name" value="cyclophilin_RING"/>
    <property type="match status" value="1"/>
</dbReference>
<dbReference type="InterPro" id="IPR029000">
    <property type="entry name" value="Cyclophilin-like_dom_sf"/>
</dbReference>
<dbReference type="AlphaFoldDB" id="A0AAD9WD80"/>
<comment type="catalytic activity">
    <reaction evidence="1">
        <text>S-ubiquitinyl-[E2 ubiquitin-conjugating enzyme]-L-cysteine + [acceptor protein]-L-lysine = [E2 ubiquitin-conjugating enzyme]-L-cysteine + N(6)-ubiquitinyl-[acceptor protein]-L-lysine.</text>
        <dbReference type="EC" id="2.3.2.27"/>
    </reaction>
</comment>
<keyword evidence="9" id="KW-0808">Transferase</keyword>
<proteinExistence type="inferred from homology"/>
<dbReference type="EC" id="2.3.2.27" evidence="6"/>
<reference evidence="20" key="1">
    <citation type="submission" date="2023-06" db="EMBL/GenBank/DDBJ databases">
        <title>Draft genome of Marssonina rosae.</title>
        <authorList>
            <person name="Cheng Q."/>
        </authorList>
    </citation>
    <scope>NUCLEOTIDE SEQUENCE</scope>
    <source>
        <strain evidence="20">R4</strain>
    </source>
</reference>
<dbReference type="SUPFAM" id="SSF57850">
    <property type="entry name" value="RING/U-box"/>
    <property type="match status" value="1"/>
</dbReference>
<evidence type="ECO:0000256" key="1">
    <source>
        <dbReference type="ARBA" id="ARBA00000900"/>
    </source>
</evidence>
<dbReference type="PROSITE" id="PS00170">
    <property type="entry name" value="CSA_PPIASE_1"/>
    <property type="match status" value="1"/>
</dbReference>
<evidence type="ECO:0000256" key="13">
    <source>
        <dbReference type="ARBA" id="ARBA00023242"/>
    </source>
</evidence>
<dbReference type="Pfam" id="PF00160">
    <property type="entry name" value="Pro_isomerase"/>
    <property type="match status" value="1"/>
</dbReference>
<name>A0AAD9WD80_9HELO</name>
<dbReference type="PANTHER" id="PTHR45625">
    <property type="entry name" value="PEPTIDYL-PROLYL CIS-TRANS ISOMERASE-RELATED"/>
    <property type="match status" value="1"/>
</dbReference>
<dbReference type="GO" id="GO:0061630">
    <property type="term" value="F:ubiquitin protein ligase activity"/>
    <property type="evidence" value="ECO:0007669"/>
    <property type="project" value="UniProtKB-EC"/>
</dbReference>
<feature type="domain" description="U-box" evidence="19">
    <location>
        <begin position="60"/>
        <end position="133"/>
    </location>
</feature>
<evidence type="ECO:0000256" key="2">
    <source>
        <dbReference type="ARBA" id="ARBA00000971"/>
    </source>
</evidence>
<dbReference type="PROSITE" id="PS50072">
    <property type="entry name" value="CSA_PPIASE_2"/>
    <property type="match status" value="1"/>
</dbReference>
<organism evidence="20 21">
    <name type="scientific">Diplocarpon rosae</name>
    <dbReference type="NCBI Taxonomy" id="946125"/>
    <lineage>
        <taxon>Eukaryota</taxon>
        <taxon>Fungi</taxon>
        <taxon>Dikarya</taxon>
        <taxon>Ascomycota</taxon>
        <taxon>Pezizomycotina</taxon>
        <taxon>Leotiomycetes</taxon>
        <taxon>Helotiales</taxon>
        <taxon>Drepanopezizaceae</taxon>
        <taxon>Diplocarpon</taxon>
    </lineage>
</organism>
<sequence length="596" mass="66131">MGKGKLTSSYSDLIKNFTLTIYTGTDKLYITHSEWSSSDAYSASAGSNVNLKAPNGANFKRLPFNFCAASLQPFKHPVCTAEGTIFDVEVISQWLEKHGTNPVTGKPMKDKDLIKLKFARNSDTDAHDGGLGAGDGKGEMVDPVTFKVFTDNTHIVAIRHGSEANVFAWETVERLNIKAKMWKDLVDDQDFGRSDIITLQDPQNLESRDLSQFNFVMEGETVLSKRQEEERSKGSVNVDALGRVGEKVLRAKEAVEKARKERDSGGDVNRSKASVKTGALITAPKRSLLQEKKMAYNAAQYTTGKAAASFTSTGLTPETSGERALLTDEEYMLRPKRVKIKGYARIETTKGSLNIELQTETAPRAVWNFVHLAKKGYFNGVKFHRNIRNFMIQGGDPTGTGKGGSSIWGKNFQDEFDGPLTHDSRGVVSMANKGKNTNSSQFFITYKPAKHLDRKHTIFGRVVGGMDVLTKLENVPGDDGNRPLEDIVMDNVVVFVDPFEEYQKQKHDKEELEKQKEEIQRQGGTEDDKTTWTGKRIRNDGTIVQDEQSGGVGKYLNAAKETGIANYKLSAEEEQLNPEPARKKVKTVGFGNFDGW</sequence>
<dbReference type="PROSITE" id="PS51698">
    <property type="entry name" value="U_BOX"/>
    <property type="match status" value="1"/>
</dbReference>
<dbReference type="EMBL" id="JAUBYV010000004">
    <property type="protein sequence ID" value="KAK2627272.1"/>
    <property type="molecule type" value="Genomic_DNA"/>
</dbReference>
<comment type="subcellular location">
    <subcellularLocation>
        <location evidence="4">Nucleus</location>
    </subcellularLocation>
</comment>
<comment type="caution">
    <text evidence="20">The sequence shown here is derived from an EMBL/GenBank/DDBJ whole genome shotgun (WGS) entry which is preliminary data.</text>
</comment>
<dbReference type="InterPro" id="IPR002130">
    <property type="entry name" value="Cyclophilin-type_PPIase_dom"/>
</dbReference>
<comment type="similarity">
    <text evidence="5">Belongs to the cyclophilin-type PPIase family. PPIL2 subfamily.</text>
</comment>
<dbReference type="InterPro" id="IPR026951">
    <property type="entry name" value="PPIL2_U-box_dom"/>
</dbReference>
<feature type="domain" description="PPIase cyclophilin-type" evidence="18">
    <location>
        <begin position="351"/>
        <end position="494"/>
    </location>
</feature>
<dbReference type="Proteomes" id="UP001285354">
    <property type="component" value="Unassembled WGS sequence"/>
</dbReference>
<gene>
    <name evidence="20" type="ORF">QTJ16_003238</name>
</gene>
<evidence type="ECO:0000256" key="16">
    <source>
        <dbReference type="ARBA" id="ARBA00033051"/>
    </source>
</evidence>
<comment type="function">
    <text evidence="3">May catalyze the cis-trans isomerization of proline imidic peptide bonds in oligopeptides thereby assisting the folding of proteins. May also function as a chaperone, playing a role in intracellular transport of proteins. May also have a protein ubiquitin ligase activity acting as an E3 ubiquitin protein ligase or as a ubiquitin-ubiquitin ligase promoting elongation of ubiquitin chains on proteins.</text>
</comment>